<dbReference type="SUPFAM" id="SSF50630">
    <property type="entry name" value="Acid proteases"/>
    <property type="match status" value="1"/>
</dbReference>
<accession>A0A0B2R1D4</accession>
<evidence type="ECO:0000256" key="1">
    <source>
        <dbReference type="SAM" id="MobiDB-lite"/>
    </source>
</evidence>
<reference evidence="2" key="1">
    <citation type="submission" date="2014-07" db="EMBL/GenBank/DDBJ databases">
        <title>Identification of a novel salt tolerance gene in wild soybean by whole-genome sequencing.</title>
        <authorList>
            <person name="Lam H.-M."/>
            <person name="Qi X."/>
            <person name="Li M.-W."/>
            <person name="Liu X."/>
            <person name="Xie M."/>
            <person name="Ni M."/>
            <person name="Xu X."/>
        </authorList>
    </citation>
    <scope>NUCLEOTIDE SEQUENCE [LARGE SCALE GENOMIC DNA]</scope>
    <source>
        <tissue evidence="2">Root</tissue>
    </source>
</reference>
<sequence length="253" mass="28966">EEEEKVASPPITKSQKAREARKEESPALPQDLPYLVVPTKKNKERYFKRFLEIFKGLEITMPFGEALQQMPLYSKFMKDILTKKGKYINNENIVVEGNCSAIIQRKLPKKFKDHRSVTIPCTIGKETVNKALIDLGASINLMPLSMCKRIGNLKIDPTKMTLQLADRSITRPYGVVEDVLVKVRHFTFPVDFVIMDIEEDADIPLILGRPFMLTANCVVDMGNENLELSIDNHKITFDLFKAIKYPQEGWKCF</sequence>
<dbReference type="Pfam" id="PF13650">
    <property type="entry name" value="Asp_protease_2"/>
    <property type="match status" value="1"/>
</dbReference>
<feature type="non-terminal residue" evidence="2">
    <location>
        <position position="253"/>
    </location>
</feature>
<dbReference type="PANTHER" id="PTHR33067">
    <property type="entry name" value="RNA-DIRECTED DNA POLYMERASE-RELATED"/>
    <property type="match status" value="1"/>
</dbReference>
<dbReference type="Proteomes" id="UP000053555">
    <property type="component" value="Unassembled WGS sequence"/>
</dbReference>
<dbReference type="InterPro" id="IPR021109">
    <property type="entry name" value="Peptidase_aspartic_dom_sf"/>
</dbReference>
<feature type="compositionally biased region" description="Basic and acidic residues" evidence="1">
    <location>
        <begin position="16"/>
        <end position="25"/>
    </location>
</feature>
<protein>
    <recommendedName>
        <fullName evidence="3">Aspartic peptidase DDI1-type domain-containing protein</fullName>
    </recommendedName>
</protein>
<organism evidence="2">
    <name type="scientific">Glycine soja</name>
    <name type="common">Wild soybean</name>
    <dbReference type="NCBI Taxonomy" id="3848"/>
    <lineage>
        <taxon>Eukaryota</taxon>
        <taxon>Viridiplantae</taxon>
        <taxon>Streptophyta</taxon>
        <taxon>Embryophyta</taxon>
        <taxon>Tracheophyta</taxon>
        <taxon>Spermatophyta</taxon>
        <taxon>Magnoliopsida</taxon>
        <taxon>eudicotyledons</taxon>
        <taxon>Gunneridae</taxon>
        <taxon>Pentapetalae</taxon>
        <taxon>rosids</taxon>
        <taxon>fabids</taxon>
        <taxon>Fabales</taxon>
        <taxon>Fabaceae</taxon>
        <taxon>Papilionoideae</taxon>
        <taxon>50 kb inversion clade</taxon>
        <taxon>NPAAA clade</taxon>
        <taxon>indigoferoid/millettioid clade</taxon>
        <taxon>Phaseoleae</taxon>
        <taxon>Glycine</taxon>
        <taxon>Glycine subgen. Soja</taxon>
    </lineage>
</organism>
<dbReference type="EMBL" id="KN653085">
    <property type="protein sequence ID" value="KHN27746.1"/>
    <property type="molecule type" value="Genomic_DNA"/>
</dbReference>
<feature type="region of interest" description="Disordered" evidence="1">
    <location>
        <begin position="1"/>
        <end position="26"/>
    </location>
</feature>
<feature type="non-terminal residue" evidence="2">
    <location>
        <position position="1"/>
    </location>
</feature>
<proteinExistence type="predicted"/>
<dbReference type="AlphaFoldDB" id="A0A0B2R1D4"/>
<evidence type="ECO:0008006" key="3">
    <source>
        <dbReference type="Google" id="ProtNLM"/>
    </source>
</evidence>
<name>A0A0B2R1D4_GLYSO</name>
<dbReference type="PANTHER" id="PTHR33067:SF31">
    <property type="entry name" value="RNA-DIRECTED DNA POLYMERASE"/>
    <property type="match status" value="1"/>
</dbReference>
<dbReference type="Gene3D" id="2.40.70.10">
    <property type="entry name" value="Acid Proteases"/>
    <property type="match status" value="1"/>
</dbReference>
<dbReference type="CDD" id="cd00303">
    <property type="entry name" value="retropepsin_like"/>
    <property type="match status" value="1"/>
</dbReference>
<gene>
    <name evidence="2" type="ORF">glysoja_025551</name>
</gene>
<evidence type="ECO:0000313" key="2">
    <source>
        <dbReference type="EMBL" id="KHN27746.1"/>
    </source>
</evidence>